<dbReference type="PROSITE" id="PS51257">
    <property type="entry name" value="PROKAR_LIPOPROTEIN"/>
    <property type="match status" value="1"/>
</dbReference>
<dbReference type="EMBL" id="BMIN01000021">
    <property type="protein sequence ID" value="GGD25431.1"/>
    <property type="molecule type" value="Genomic_DNA"/>
</dbReference>
<keyword evidence="2" id="KW-1185">Reference proteome</keyword>
<protein>
    <recommendedName>
        <fullName evidence="3">DUF4878 domain-containing protein</fullName>
    </recommendedName>
</protein>
<name>A0ABQ1QF85_9BACI</name>
<evidence type="ECO:0000313" key="1">
    <source>
        <dbReference type="EMBL" id="GGD25431.1"/>
    </source>
</evidence>
<evidence type="ECO:0000313" key="2">
    <source>
        <dbReference type="Proteomes" id="UP000642571"/>
    </source>
</evidence>
<sequence>MNKKAILISILSIFMLQGCSVKSTPEDLFFKFSHAIWVQEQDFEKASELTDSLTSEELKDKTKHVPKHLVDTYKRKVTTYYFKSNKDDGDKKINYHFIIPEYATNGKVTMEKRNSSWIITKVEAKGIKSKNDVKQLSDKEKDWKEVNLAELEEK</sequence>
<proteinExistence type="predicted"/>
<organism evidence="1 2">
    <name type="scientific">Pontibacillus salipaludis</name>
    <dbReference type="NCBI Taxonomy" id="1697394"/>
    <lineage>
        <taxon>Bacteria</taxon>
        <taxon>Bacillati</taxon>
        <taxon>Bacillota</taxon>
        <taxon>Bacilli</taxon>
        <taxon>Bacillales</taxon>
        <taxon>Bacillaceae</taxon>
        <taxon>Pontibacillus</taxon>
    </lineage>
</organism>
<comment type="caution">
    <text evidence="1">The sequence shown here is derived from an EMBL/GenBank/DDBJ whole genome shotgun (WGS) entry which is preliminary data.</text>
</comment>
<reference evidence="2" key="1">
    <citation type="journal article" date="2019" name="Int. J. Syst. Evol. Microbiol.">
        <title>The Global Catalogue of Microorganisms (GCM) 10K type strain sequencing project: providing services to taxonomists for standard genome sequencing and annotation.</title>
        <authorList>
            <consortium name="The Broad Institute Genomics Platform"/>
            <consortium name="The Broad Institute Genome Sequencing Center for Infectious Disease"/>
            <person name="Wu L."/>
            <person name="Ma J."/>
        </authorList>
    </citation>
    <scope>NUCLEOTIDE SEQUENCE [LARGE SCALE GENOMIC DNA]</scope>
    <source>
        <strain evidence="2">CGMCC 1.15353</strain>
    </source>
</reference>
<evidence type="ECO:0008006" key="3">
    <source>
        <dbReference type="Google" id="ProtNLM"/>
    </source>
</evidence>
<gene>
    <name evidence="1" type="ORF">GCM10011389_36350</name>
</gene>
<dbReference type="Proteomes" id="UP000642571">
    <property type="component" value="Unassembled WGS sequence"/>
</dbReference>
<dbReference type="RefSeq" id="WP_188655794.1">
    <property type="nucleotide sequence ID" value="NZ_BMIN01000021.1"/>
</dbReference>
<accession>A0ABQ1QF85</accession>